<feature type="region of interest" description="Disordered" evidence="1">
    <location>
        <begin position="696"/>
        <end position="731"/>
    </location>
</feature>
<dbReference type="CDD" id="cd08276">
    <property type="entry name" value="MDR7"/>
    <property type="match status" value="1"/>
</dbReference>
<reference evidence="3 4" key="1">
    <citation type="journal article" date="2024" name="Microbiol. Resour. Announc.">
        <title>Genome annotations for the ascomycete fungi Trichoderma harzianum, Trichoderma aggressivum, and Purpureocillium lilacinum.</title>
        <authorList>
            <person name="Beijen E.P.W."/>
            <person name="Ohm R.A."/>
        </authorList>
    </citation>
    <scope>NUCLEOTIDE SEQUENCE [LARGE SCALE GENOMIC DNA]</scope>
    <source>
        <strain evidence="3 4">CBS 150709</strain>
    </source>
</reference>
<dbReference type="Gene3D" id="3.90.180.10">
    <property type="entry name" value="Medium-chain alcohol dehydrogenases, catalytic domain"/>
    <property type="match status" value="1"/>
</dbReference>
<evidence type="ECO:0000313" key="4">
    <source>
        <dbReference type="Proteomes" id="UP001287286"/>
    </source>
</evidence>
<evidence type="ECO:0000259" key="2">
    <source>
        <dbReference type="SMART" id="SM00829"/>
    </source>
</evidence>
<comment type="caution">
    <text evidence="3">The sequence shown here is derived from an EMBL/GenBank/DDBJ whole genome shotgun (WGS) entry which is preliminary data.</text>
</comment>
<proteinExistence type="predicted"/>
<evidence type="ECO:0000313" key="3">
    <source>
        <dbReference type="EMBL" id="KAK4088571.1"/>
    </source>
</evidence>
<sequence>MASSLWQTVTNFGRPQAQKQPEQHASVNNVKMDPPPKKMKAWMTALNGLDKLQQSEVDVPEPRDGEVLVRIEAVSLNYRDTEVVKGEYNHMPSLLSPGEAIVPCSDMAGTVVTSRGDAASHLPPGTRVISIFLQDDLSAPLREEALATGLGYPLPGVLCHYRVFPARTLVRCPAYLSAAEAATLPIAAVTAWTSLNWMRPLGSHVGTDPPDVIAKRTALMQGTGGVAIAGLQIAHAAGLKTIITSSSDDKLKRARDELGADTGINYRTYWQWQEPVMKATGGRGVDVIFETGGTRTIRKSFESIAFGGVINCIGYLSGKHEDGDDEGDGDKTPQLHRLNVNVMALRRNVTLRGIINGPKDRFEEMLGFYEEKKIKPVVDKVFDFDDVKDAFDYLIKGKHFGKVVIKYTNIDTAIAQRRTHMTYDLRGLDVGGLRMSRLDVVVVDASHLDCSSRSASPPGSLPSLDRAPAALSQAPGSRGRSPLREPRLVPQCSRPEGRSCQSNFMAIGQRSERRSEPCPPQRSFQKVSRVSQALSFAIIFRPDESCPQLILSSSSSLVALVQYMVSSHRRGLCVQADSTRTDVSSHTQRGQECPAAPDADNGVQQSKARRGQRCPAVTIPTRTKVSSSHNPDADKGVQQSQARRGQRCPAVTIPTRTMVSSSHKPDADKRVQLSYPARTGVFSSIRRGQMCPAPALGSRASVVTPPGRGRGVRGLLPAPAPGGWRRRWPRKQNTRWPNCDCDASATTFRATLHNSSGSFLIQRPPLCETGLFLENITPRECSESPILGFLATLEVRTSVGLEALQPARYPRAASSMWPAVLSRTSSQRASLPGLAVANALKKRRGHPERTSFDGALGHVGPLLHDGQATASSLKSTGARPIIRPTNCEASILRSVSTRDPPERYTGELMAVQRQPQGGERHGHGSRRGLQEGACPASLRARRRQLRA</sequence>
<dbReference type="InterPro" id="IPR013154">
    <property type="entry name" value="ADH-like_N"/>
</dbReference>
<feature type="region of interest" description="Disordered" evidence="1">
    <location>
        <begin position="1"/>
        <end position="34"/>
    </location>
</feature>
<dbReference type="PANTHER" id="PTHR45033:SF1">
    <property type="entry name" value="OXIDOREDUCTASE (EUROFUNG)"/>
    <property type="match status" value="1"/>
</dbReference>
<dbReference type="EMBL" id="JAWRVI010000024">
    <property type="protein sequence ID" value="KAK4088571.1"/>
    <property type="molecule type" value="Genomic_DNA"/>
</dbReference>
<organism evidence="3 4">
    <name type="scientific">Purpureocillium lilacinum</name>
    <name type="common">Paecilomyces lilacinus</name>
    <dbReference type="NCBI Taxonomy" id="33203"/>
    <lineage>
        <taxon>Eukaryota</taxon>
        <taxon>Fungi</taxon>
        <taxon>Dikarya</taxon>
        <taxon>Ascomycota</taxon>
        <taxon>Pezizomycotina</taxon>
        <taxon>Sordariomycetes</taxon>
        <taxon>Hypocreomycetidae</taxon>
        <taxon>Hypocreales</taxon>
        <taxon>Ophiocordycipitaceae</taxon>
        <taxon>Purpureocillium</taxon>
    </lineage>
</organism>
<feature type="compositionally biased region" description="Low complexity" evidence="1">
    <location>
        <begin position="702"/>
        <end position="723"/>
    </location>
</feature>
<dbReference type="SUPFAM" id="SSF51735">
    <property type="entry name" value="NAD(P)-binding Rossmann-fold domains"/>
    <property type="match status" value="1"/>
</dbReference>
<dbReference type="InterPro" id="IPR011032">
    <property type="entry name" value="GroES-like_sf"/>
</dbReference>
<feature type="compositionally biased region" description="Polar residues" evidence="1">
    <location>
        <begin position="1"/>
        <end position="29"/>
    </location>
</feature>
<dbReference type="Proteomes" id="UP001287286">
    <property type="component" value="Unassembled WGS sequence"/>
</dbReference>
<dbReference type="Gene3D" id="3.40.50.720">
    <property type="entry name" value="NAD(P)-binding Rossmann-like Domain"/>
    <property type="match status" value="1"/>
</dbReference>
<dbReference type="InterPro" id="IPR020843">
    <property type="entry name" value="ER"/>
</dbReference>
<feature type="domain" description="Enoyl reductase (ER)" evidence="2">
    <location>
        <begin position="48"/>
        <end position="405"/>
    </location>
</feature>
<dbReference type="Pfam" id="PF00107">
    <property type="entry name" value="ADH_zinc_N"/>
    <property type="match status" value="1"/>
</dbReference>
<feature type="compositionally biased region" description="Polar residues" evidence="1">
    <location>
        <begin position="620"/>
        <end position="630"/>
    </location>
</feature>
<dbReference type="Pfam" id="PF08240">
    <property type="entry name" value="ADH_N"/>
    <property type="match status" value="1"/>
</dbReference>
<dbReference type="PANTHER" id="PTHR45033">
    <property type="match status" value="1"/>
</dbReference>
<protein>
    <recommendedName>
        <fullName evidence="2">Enoyl reductase (ER) domain-containing protein</fullName>
    </recommendedName>
</protein>
<evidence type="ECO:0000256" key="1">
    <source>
        <dbReference type="SAM" id="MobiDB-lite"/>
    </source>
</evidence>
<dbReference type="InterPro" id="IPR013149">
    <property type="entry name" value="ADH-like_C"/>
</dbReference>
<feature type="region of interest" description="Disordered" evidence="1">
    <location>
        <begin position="910"/>
        <end position="947"/>
    </location>
</feature>
<dbReference type="InterPro" id="IPR052711">
    <property type="entry name" value="Zinc_ADH-like"/>
</dbReference>
<feature type="region of interest" description="Disordered" evidence="1">
    <location>
        <begin position="449"/>
        <end position="494"/>
    </location>
</feature>
<keyword evidence="4" id="KW-1185">Reference proteome</keyword>
<gene>
    <name evidence="3" type="ORF">Purlil1_7122</name>
</gene>
<dbReference type="SMART" id="SM00829">
    <property type="entry name" value="PKS_ER"/>
    <property type="match status" value="1"/>
</dbReference>
<feature type="region of interest" description="Disordered" evidence="1">
    <location>
        <begin position="583"/>
        <end position="647"/>
    </location>
</feature>
<accession>A0ABR0BWX1</accession>
<name>A0ABR0BWX1_PURLI</name>
<dbReference type="InterPro" id="IPR036291">
    <property type="entry name" value="NAD(P)-bd_dom_sf"/>
</dbReference>
<dbReference type="SUPFAM" id="SSF50129">
    <property type="entry name" value="GroES-like"/>
    <property type="match status" value="1"/>
</dbReference>